<evidence type="ECO:0000256" key="6">
    <source>
        <dbReference type="ARBA" id="ARBA00022519"/>
    </source>
</evidence>
<name>A0A9X3YQH6_9GAMM</name>
<evidence type="ECO:0000256" key="8">
    <source>
        <dbReference type="ARBA" id="ARBA00022927"/>
    </source>
</evidence>
<accession>A0A9X3YQH6</accession>
<keyword evidence="9" id="KW-0472">Membrane</keyword>
<evidence type="ECO:0000313" key="11">
    <source>
        <dbReference type="EMBL" id="MDC8015640.1"/>
    </source>
</evidence>
<dbReference type="RefSeq" id="WP_263541193.1">
    <property type="nucleotide sequence ID" value="NZ_JAOVZO020000020.1"/>
</dbReference>
<dbReference type="InterPro" id="IPR022792">
    <property type="entry name" value="T2SS_protein-GspN"/>
</dbReference>
<evidence type="ECO:0000256" key="2">
    <source>
        <dbReference type="ARBA" id="ARBA00007208"/>
    </source>
</evidence>
<evidence type="ECO:0000256" key="9">
    <source>
        <dbReference type="ARBA" id="ARBA00023136"/>
    </source>
</evidence>
<evidence type="ECO:0000313" key="12">
    <source>
        <dbReference type="Proteomes" id="UP001139971"/>
    </source>
</evidence>
<evidence type="ECO:0000256" key="10">
    <source>
        <dbReference type="ARBA" id="ARBA00030772"/>
    </source>
</evidence>
<dbReference type="EMBL" id="JAOVZO020000020">
    <property type="protein sequence ID" value="MDC8015640.1"/>
    <property type="molecule type" value="Genomic_DNA"/>
</dbReference>
<evidence type="ECO:0000256" key="5">
    <source>
        <dbReference type="ARBA" id="ARBA00022475"/>
    </source>
</evidence>
<evidence type="ECO:0000256" key="4">
    <source>
        <dbReference type="ARBA" id="ARBA00022448"/>
    </source>
</evidence>
<proteinExistence type="inferred from homology"/>
<dbReference type="GO" id="GO:0015628">
    <property type="term" value="P:protein secretion by the type II secretion system"/>
    <property type="evidence" value="ECO:0007669"/>
    <property type="project" value="InterPro"/>
</dbReference>
<keyword evidence="7" id="KW-0812">Transmembrane</keyword>
<protein>
    <recommendedName>
        <fullName evidence="3">Type II secretion system protein N</fullName>
    </recommendedName>
    <alternativeName>
        <fullName evidence="10">General secretion pathway protein N</fullName>
    </alternativeName>
</protein>
<dbReference type="Pfam" id="PF01203">
    <property type="entry name" value="T2SSN"/>
    <property type="match status" value="1"/>
</dbReference>
<keyword evidence="8" id="KW-0653">Protein transport</keyword>
<evidence type="ECO:0000256" key="3">
    <source>
        <dbReference type="ARBA" id="ARBA00021563"/>
    </source>
</evidence>
<keyword evidence="5" id="KW-1003">Cell membrane</keyword>
<keyword evidence="4" id="KW-0813">Transport</keyword>
<gene>
    <name evidence="11" type="primary">gspN</name>
    <name evidence="11" type="ORF">OD750_024195</name>
</gene>
<evidence type="ECO:0000256" key="7">
    <source>
        <dbReference type="ARBA" id="ARBA00022692"/>
    </source>
</evidence>
<evidence type="ECO:0000256" key="1">
    <source>
        <dbReference type="ARBA" id="ARBA00004533"/>
    </source>
</evidence>
<dbReference type="GO" id="GO:0005886">
    <property type="term" value="C:plasma membrane"/>
    <property type="evidence" value="ECO:0007669"/>
    <property type="project" value="UniProtKB-SubCell"/>
</dbReference>
<dbReference type="GO" id="GO:0015627">
    <property type="term" value="C:type II protein secretion system complex"/>
    <property type="evidence" value="ECO:0007669"/>
    <property type="project" value="InterPro"/>
</dbReference>
<dbReference type="AlphaFoldDB" id="A0A9X3YQH6"/>
<keyword evidence="12" id="KW-1185">Reference proteome</keyword>
<dbReference type="Proteomes" id="UP001139971">
    <property type="component" value="Unassembled WGS sequence"/>
</dbReference>
<organism evidence="11 12">
    <name type="scientific">Tahibacter soli</name>
    <dbReference type="NCBI Taxonomy" id="2983605"/>
    <lineage>
        <taxon>Bacteria</taxon>
        <taxon>Pseudomonadati</taxon>
        <taxon>Pseudomonadota</taxon>
        <taxon>Gammaproteobacteria</taxon>
        <taxon>Lysobacterales</taxon>
        <taxon>Rhodanobacteraceae</taxon>
        <taxon>Tahibacter</taxon>
    </lineage>
</organism>
<sequence>MRAIRLLVMLLFVLVVIVAVVALTLPADLALRWFRPNLGPLQLSGVAGTVWEGRAGTVSAFGKPLGALEWHVEKTPIVFGRVVANASLGGASISASGDATRDSDGSVLVRNAKFSFPAELAAPALDIPALKLLGTVDGSLSEGRIVGGWIAGARGSARWREAGVVGEAEARFGDVLAEFASAPDGSIAGTVKDDGTSSLVVDGQFVVRSGEFDSTVKLGVRAEDNQLREALRYIGEPQADGTSLLKIHGQLLKLF</sequence>
<keyword evidence="6" id="KW-0997">Cell inner membrane</keyword>
<comment type="similarity">
    <text evidence="2">Belongs to the GSP N family.</text>
</comment>
<comment type="subcellular location">
    <subcellularLocation>
        <location evidence="1">Cell inner membrane</location>
    </subcellularLocation>
</comment>
<reference evidence="11" key="1">
    <citation type="submission" date="2023-02" db="EMBL/GenBank/DDBJ databases">
        <title>Tahibacter soli sp. nov. isolated from soil.</title>
        <authorList>
            <person name="Baek J.H."/>
            <person name="Lee J.K."/>
            <person name="Choi D.G."/>
            <person name="Jeon C.O."/>
        </authorList>
    </citation>
    <scope>NUCLEOTIDE SEQUENCE</scope>
    <source>
        <strain evidence="11">BL</strain>
    </source>
</reference>
<comment type="caution">
    <text evidence="11">The sequence shown here is derived from an EMBL/GenBank/DDBJ whole genome shotgun (WGS) entry which is preliminary data.</text>
</comment>